<protein>
    <recommendedName>
        <fullName evidence="4">Ubiquitin-like protease family profile domain-containing protein</fullName>
    </recommendedName>
</protein>
<feature type="region of interest" description="Disordered" evidence="1">
    <location>
        <begin position="71"/>
        <end position="207"/>
    </location>
</feature>
<dbReference type="Proteomes" id="UP000596660">
    <property type="component" value="Unplaced"/>
</dbReference>
<dbReference type="EnsemblPlants" id="AUR62036663-RA">
    <property type="protein sequence ID" value="AUR62036663-RA:cds"/>
    <property type="gene ID" value="AUR62036663"/>
</dbReference>
<organism evidence="2 3">
    <name type="scientific">Chenopodium quinoa</name>
    <name type="common">Quinoa</name>
    <dbReference type="NCBI Taxonomy" id="63459"/>
    <lineage>
        <taxon>Eukaryota</taxon>
        <taxon>Viridiplantae</taxon>
        <taxon>Streptophyta</taxon>
        <taxon>Embryophyta</taxon>
        <taxon>Tracheophyta</taxon>
        <taxon>Spermatophyta</taxon>
        <taxon>Magnoliopsida</taxon>
        <taxon>eudicotyledons</taxon>
        <taxon>Gunneridae</taxon>
        <taxon>Pentapetalae</taxon>
        <taxon>Caryophyllales</taxon>
        <taxon>Chenopodiaceae</taxon>
        <taxon>Chenopodioideae</taxon>
        <taxon>Atripliceae</taxon>
        <taxon>Chenopodium</taxon>
    </lineage>
</organism>
<keyword evidence="3" id="KW-1185">Reference proteome</keyword>
<name>A0A803MWT3_CHEQI</name>
<evidence type="ECO:0000313" key="2">
    <source>
        <dbReference type="EnsemblPlants" id="AUR62036663-RA:cds"/>
    </source>
</evidence>
<dbReference type="SUPFAM" id="SSF54001">
    <property type="entry name" value="Cysteine proteinases"/>
    <property type="match status" value="1"/>
</dbReference>
<reference evidence="2" key="2">
    <citation type="submission" date="2021-03" db="UniProtKB">
        <authorList>
            <consortium name="EnsemblPlants"/>
        </authorList>
    </citation>
    <scope>IDENTIFICATION</scope>
</reference>
<accession>A0A803MWT3</accession>
<dbReference type="Gramene" id="AUR62036663-RA">
    <property type="protein sequence ID" value="AUR62036663-RA:cds"/>
    <property type="gene ID" value="AUR62036663"/>
</dbReference>
<evidence type="ECO:0000313" key="3">
    <source>
        <dbReference type="Proteomes" id="UP000596660"/>
    </source>
</evidence>
<dbReference type="OMA" id="ERINAWH"/>
<reference evidence="2" key="1">
    <citation type="journal article" date="2017" name="Nature">
        <title>The genome of Chenopodium quinoa.</title>
        <authorList>
            <person name="Jarvis D.E."/>
            <person name="Ho Y.S."/>
            <person name="Lightfoot D.J."/>
            <person name="Schmoeckel S.M."/>
            <person name="Li B."/>
            <person name="Borm T.J.A."/>
            <person name="Ohyanagi H."/>
            <person name="Mineta K."/>
            <person name="Michell C.T."/>
            <person name="Saber N."/>
            <person name="Kharbatia N.M."/>
            <person name="Rupper R.R."/>
            <person name="Sharp A.R."/>
            <person name="Dally N."/>
            <person name="Boughton B.A."/>
            <person name="Woo Y.H."/>
            <person name="Gao G."/>
            <person name="Schijlen E.G.W.M."/>
            <person name="Guo X."/>
            <person name="Momin A.A."/>
            <person name="Negrao S."/>
            <person name="Al-Babili S."/>
            <person name="Gehring C."/>
            <person name="Roessner U."/>
            <person name="Jung C."/>
            <person name="Murphy K."/>
            <person name="Arold S.T."/>
            <person name="Gojobori T."/>
            <person name="van der Linden C.G."/>
            <person name="van Loo E.N."/>
            <person name="Jellen E.N."/>
            <person name="Maughan P.J."/>
            <person name="Tester M."/>
        </authorList>
    </citation>
    <scope>NUCLEOTIDE SEQUENCE [LARGE SCALE GENOMIC DNA]</scope>
    <source>
        <strain evidence="2">cv. PI 614886</strain>
    </source>
</reference>
<feature type="compositionally biased region" description="Acidic residues" evidence="1">
    <location>
        <begin position="150"/>
        <end position="194"/>
    </location>
</feature>
<proteinExistence type="predicted"/>
<dbReference type="AlphaFoldDB" id="A0A803MWT3"/>
<dbReference type="InterPro" id="IPR038765">
    <property type="entry name" value="Papain-like_cys_pep_sf"/>
</dbReference>
<evidence type="ECO:0008006" key="4">
    <source>
        <dbReference type="Google" id="ProtNLM"/>
    </source>
</evidence>
<dbReference type="Gene3D" id="3.40.395.10">
    <property type="entry name" value="Adenoviral Proteinase, Chain A"/>
    <property type="match status" value="1"/>
</dbReference>
<sequence>MTDREIHDAAKNRFNTLCNVTCLAYNLLNKQDEKATNGCVYIKFSTGLETVRIYDDLRDVSNANLSTWEEQYKNSETNPKTNQEDVGDPKTINLNDENEDLEKDLDDKEEDENKEKDDKEEDDNKEKDDKEEDDNKDKDDKEEKENKEEEKEEEEEEEEVEEEEEKEEDDNKEEEEEEEEEEEVEDEDKKEEEEKDPRKKTRKRRRNSNVISLVTESILKDTPVEENHPTLTEKAIEKTIESDANKQLLLETNIVFKDIHQEIVPKVKINLDCGEKDVEIDLVSKTMKDNKSRMNEMLELYQVVVDYCFVKYSPFKNEEIVKFEGFLMIFAPICLSNHYNLIVVNFLKESIQYLDNREYDEKDKSFYRILGSIVVEEMSNFLKIINHEKADEILEYEFDEINFKWKTPRYTLDCGVFAMIHMLCFSGDTFDYDLELENRRKVYRAEICAAIALADINTKRRQLVKKVSRFRVVRKLEKEKEVEDMIRLSNFLKKHKEVMENMSLKCHQVIDYLTINDDENFPNKSEVVDWFIDSIEIVREDYCNALLNEWKVSSNLIITWANHLNNNEMQRDRAENDLVRFFFGFDFMDALTMCLNAHGKKE</sequence>
<feature type="compositionally biased region" description="Basic and acidic residues" evidence="1">
    <location>
        <begin position="111"/>
        <end position="149"/>
    </location>
</feature>
<evidence type="ECO:0000256" key="1">
    <source>
        <dbReference type="SAM" id="MobiDB-lite"/>
    </source>
</evidence>
<feature type="compositionally biased region" description="Acidic residues" evidence="1">
    <location>
        <begin position="96"/>
        <end position="110"/>
    </location>
</feature>
<feature type="compositionally biased region" description="Basic residues" evidence="1">
    <location>
        <begin position="198"/>
        <end position="207"/>
    </location>
</feature>
<feature type="compositionally biased region" description="Polar residues" evidence="1">
    <location>
        <begin position="71"/>
        <end position="81"/>
    </location>
</feature>